<keyword evidence="3" id="KW-1185">Reference proteome</keyword>
<dbReference type="STRING" id="289078.A0A2X0LM41"/>
<name>A0A2X0LM41_9BASI</name>
<reference evidence="3" key="1">
    <citation type="submission" date="2016-10" db="EMBL/GenBank/DDBJ databases">
        <authorList>
            <person name="Jeantristanb JTB J.-T."/>
            <person name="Ricardo R."/>
        </authorList>
    </citation>
    <scope>NUCLEOTIDE SEQUENCE [LARGE SCALE GENOMIC DNA]</scope>
</reference>
<sequence>MATPFPQTQDTTMVDAPFAVASDQKPTLHTLQPLVRLLVISHREIESILGEALGHPLARLTDGQWSDNKNAWRTLLFALLYLLRKDGGKATSGKTLTKFEDPLTSDAPEGSQRRAREYEDFRRVSGGGGKTRSDFPVQPDATALRSLIPYTPTWWDDRAMRIVEAIFGWKDRVYQIVATFVDSRFVSTSNTPPQDDDADDANTGPPAKRGKDIGSSLKSSVKKAVVEAVCEARLANSPDDDVRLLSDLTTQIASLHDKAAKQVQKAVDLYDLASVATSTFQDTVHIIRHNSPRMLTPDERSHLAEQTICDWIRGALDW</sequence>
<feature type="region of interest" description="Disordered" evidence="1">
    <location>
        <begin position="186"/>
        <end position="215"/>
    </location>
</feature>
<organism evidence="2 3">
    <name type="scientific">Microbotryum saponariae</name>
    <dbReference type="NCBI Taxonomy" id="289078"/>
    <lineage>
        <taxon>Eukaryota</taxon>
        <taxon>Fungi</taxon>
        <taxon>Dikarya</taxon>
        <taxon>Basidiomycota</taxon>
        <taxon>Pucciniomycotina</taxon>
        <taxon>Microbotryomycetes</taxon>
        <taxon>Microbotryales</taxon>
        <taxon>Microbotryaceae</taxon>
        <taxon>Microbotryum</taxon>
    </lineage>
</organism>
<proteinExistence type="predicted"/>
<dbReference type="Proteomes" id="UP000249723">
    <property type="component" value="Unassembled WGS sequence"/>
</dbReference>
<evidence type="ECO:0000256" key="1">
    <source>
        <dbReference type="SAM" id="MobiDB-lite"/>
    </source>
</evidence>
<dbReference type="EMBL" id="FMWP01000092">
    <property type="protein sequence ID" value="SCZ97283.1"/>
    <property type="molecule type" value="Genomic_DNA"/>
</dbReference>
<evidence type="ECO:0000313" key="3">
    <source>
        <dbReference type="Proteomes" id="UP000249723"/>
    </source>
</evidence>
<gene>
    <name evidence="2" type="ORF">BZ3500_MVSOF-1268-A1-R1_CHR4-2G07110</name>
</gene>
<evidence type="ECO:0000313" key="2">
    <source>
        <dbReference type="EMBL" id="SCZ97283.1"/>
    </source>
</evidence>
<dbReference type="AlphaFoldDB" id="A0A2X0LM41"/>
<protein>
    <submittedName>
        <fullName evidence="2">BZ3500_MvSof-1268-A1-R1_Chr4-2g07110 protein</fullName>
    </submittedName>
</protein>
<accession>A0A2X0LM41</accession>